<protein>
    <recommendedName>
        <fullName evidence="3">Fibronectin type-III domain-containing protein</fullName>
    </recommendedName>
</protein>
<evidence type="ECO:0000313" key="2">
    <source>
        <dbReference type="Proteomes" id="UP000195975"/>
    </source>
</evidence>
<evidence type="ECO:0008006" key="3">
    <source>
        <dbReference type="Google" id="ProtNLM"/>
    </source>
</evidence>
<comment type="caution">
    <text evidence="1">The sequence shown here is derived from an EMBL/GenBank/DDBJ whole genome shotgun (WGS) entry which is preliminary data.</text>
</comment>
<dbReference type="CDD" id="cd00063">
    <property type="entry name" value="FN3"/>
    <property type="match status" value="1"/>
</dbReference>
<reference evidence="2" key="1">
    <citation type="submission" date="2017-04" db="EMBL/GenBank/DDBJ databases">
        <title>Function of individual gut microbiota members based on whole genome sequencing of pure cultures obtained from chicken caecum.</title>
        <authorList>
            <person name="Medvecky M."/>
            <person name="Cejkova D."/>
            <person name="Polansky O."/>
            <person name="Karasova D."/>
            <person name="Kubasova T."/>
            <person name="Cizek A."/>
            <person name="Rychlik I."/>
        </authorList>
    </citation>
    <scope>NUCLEOTIDE SEQUENCE [LARGE SCALE GENOMIC DNA]</scope>
    <source>
        <strain evidence="2">An42</strain>
    </source>
</reference>
<accession>A0A9Q5SU60</accession>
<dbReference type="AlphaFoldDB" id="A0A9Q5SU60"/>
<gene>
    <name evidence="1" type="ORF">B5F96_03895</name>
</gene>
<evidence type="ECO:0000313" key="1">
    <source>
        <dbReference type="EMBL" id="OUO06838.1"/>
    </source>
</evidence>
<dbReference type="EMBL" id="NFIJ01000002">
    <property type="protein sequence ID" value="OUO06838.1"/>
    <property type="molecule type" value="Genomic_DNA"/>
</dbReference>
<name>A0A9Q5SU60_9BACT</name>
<organism evidence="1 2">
    <name type="scientific">Parabacteroides johnsonii</name>
    <dbReference type="NCBI Taxonomy" id="387661"/>
    <lineage>
        <taxon>Bacteria</taxon>
        <taxon>Pseudomonadati</taxon>
        <taxon>Bacteroidota</taxon>
        <taxon>Bacteroidia</taxon>
        <taxon>Bacteroidales</taxon>
        <taxon>Tannerellaceae</taxon>
        <taxon>Parabacteroides</taxon>
    </lineage>
</organism>
<dbReference type="Proteomes" id="UP000195975">
    <property type="component" value="Unassembled WGS sequence"/>
</dbReference>
<proteinExistence type="predicted"/>
<sequence length="154" mass="17677">MMEFGSMWNNILFFACIWFCACSTMDPEIPDYESLENDPLPIATIKSASRVFLREATLSIVLSPTSSRIPRRLYLCYGKDSDRPDTLQLKVDLLPLYRDGTIDVKITNLLPATLYYCRVYAETRNEKGYSDVFKFRTSTSGTDIAWKKIADFPD</sequence>
<dbReference type="InterPro" id="IPR003961">
    <property type="entry name" value="FN3_dom"/>
</dbReference>